<protein>
    <submittedName>
        <fullName evidence="1">Uncharacterized protein</fullName>
    </submittedName>
</protein>
<proteinExistence type="predicted"/>
<reference evidence="1" key="1">
    <citation type="submission" date="2022-11" db="EMBL/GenBank/DDBJ databases">
        <title>Genome Resource of Sclerotinia nivalis Strain SnTB1, a Plant Pathogen Isolated from American Ginseng.</title>
        <authorList>
            <person name="Fan S."/>
        </authorList>
    </citation>
    <scope>NUCLEOTIDE SEQUENCE</scope>
    <source>
        <strain evidence="1">SnTB1</strain>
    </source>
</reference>
<dbReference type="EMBL" id="JAPEIS010000002">
    <property type="protein sequence ID" value="KAJ8069178.1"/>
    <property type="molecule type" value="Genomic_DNA"/>
</dbReference>
<dbReference type="AlphaFoldDB" id="A0A9X0AXV9"/>
<comment type="caution">
    <text evidence="1">The sequence shown here is derived from an EMBL/GenBank/DDBJ whole genome shotgun (WGS) entry which is preliminary data.</text>
</comment>
<keyword evidence="2" id="KW-1185">Reference proteome</keyword>
<evidence type="ECO:0000313" key="1">
    <source>
        <dbReference type="EMBL" id="KAJ8069178.1"/>
    </source>
</evidence>
<name>A0A9X0AXV9_9HELO</name>
<evidence type="ECO:0000313" key="2">
    <source>
        <dbReference type="Proteomes" id="UP001152300"/>
    </source>
</evidence>
<sequence length="155" mass="17087">MTDALRGGHARVRCWNIDDGGVRKKTKLRRSRSLDISTSPGQKIAHCLTKKSETCRQENQGLRYLTLEATPITEIHTDGLDSQCLHIQQQITPAWTDGGYAANARGKSIPECGVGTVPIARTPTVPLVLFLNNKDGIRYIMSSNMLVQGIWIGND</sequence>
<dbReference type="OrthoDB" id="10481386at2759"/>
<accession>A0A9X0AXV9</accession>
<dbReference type="Proteomes" id="UP001152300">
    <property type="component" value="Unassembled WGS sequence"/>
</dbReference>
<organism evidence="1 2">
    <name type="scientific">Sclerotinia nivalis</name>
    <dbReference type="NCBI Taxonomy" id="352851"/>
    <lineage>
        <taxon>Eukaryota</taxon>
        <taxon>Fungi</taxon>
        <taxon>Dikarya</taxon>
        <taxon>Ascomycota</taxon>
        <taxon>Pezizomycotina</taxon>
        <taxon>Leotiomycetes</taxon>
        <taxon>Helotiales</taxon>
        <taxon>Sclerotiniaceae</taxon>
        <taxon>Sclerotinia</taxon>
    </lineage>
</organism>
<gene>
    <name evidence="1" type="ORF">OCU04_002849</name>
</gene>